<sequence>MTVKGELQSYLTLWERRRGRGEAGDRVVFGKIGRSLPQFTKSVMLQNN</sequence>
<name>A0A8J7HZV0_9NOST</name>
<dbReference type="Proteomes" id="UP000632766">
    <property type="component" value="Unassembled WGS sequence"/>
</dbReference>
<dbReference type="RefSeq" id="WP_198128202.1">
    <property type="nucleotide sequence ID" value="NZ_JAECZC010000096.1"/>
</dbReference>
<protein>
    <submittedName>
        <fullName evidence="1">Uncharacterized protein</fullName>
    </submittedName>
</protein>
<proteinExistence type="predicted"/>
<accession>A0A8J7HZV0</accession>
<keyword evidence="2" id="KW-1185">Reference proteome</keyword>
<reference evidence="1 2" key="1">
    <citation type="journal article" date="2021" name="Int. J. Syst. Evol. Microbiol.">
        <title>Amazonocrinis nigriterrae gen. nov., sp. nov., Atlanticothrix silvestris gen. nov., sp. nov. and Dendronalium phyllosphericum gen. nov., sp. nov., nostocacean cyanobacteria from Brazilian environments.</title>
        <authorList>
            <person name="Alvarenga D.O."/>
            <person name="Andreote A.P.D."/>
            <person name="Branco L.H.Z."/>
            <person name="Delbaje E."/>
            <person name="Cruz R.B."/>
            <person name="Varani A.M."/>
            <person name="Fiore M.F."/>
        </authorList>
    </citation>
    <scope>NUCLEOTIDE SEQUENCE [LARGE SCALE GENOMIC DNA]</scope>
    <source>
        <strain evidence="1 2">CENA67</strain>
    </source>
</reference>
<evidence type="ECO:0000313" key="2">
    <source>
        <dbReference type="Proteomes" id="UP000632766"/>
    </source>
</evidence>
<gene>
    <name evidence="1" type="ORF">I8748_30580</name>
</gene>
<comment type="caution">
    <text evidence="1">The sequence shown here is derived from an EMBL/GenBank/DDBJ whole genome shotgun (WGS) entry which is preliminary data.</text>
</comment>
<organism evidence="1 2">
    <name type="scientific">Amazonocrinis nigriterrae CENA67</name>
    <dbReference type="NCBI Taxonomy" id="2794033"/>
    <lineage>
        <taxon>Bacteria</taxon>
        <taxon>Bacillati</taxon>
        <taxon>Cyanobacteriota</taxon>
        <taxon>Cyanophyceae</taxon>
        <taxon>Nostocales</taxon>
        <taxon>Nostocaceae</taxon>
        <taxon>Amazonocrinis</taxon>
        <taxon>Amazonocrinis nigriterrae</taxon>
    </lineage>
</organism>
<dbReference type="EMBL" id="JAECZC010000096">
    <property type="protein sequence ID" value="MBH8566448.1"/>
    <property type="molecule type" value="Genomic_DNA"/>
</dbReference>
<dbReference type="AlphaFoldDB" id="A0A8J7HZV0"/>
<evidence type="ECO:0000313" key="1">
    <source>
        <dbReference type="EMBL" id="MBH8566448.1"/>
    </source>
</evidence>